<feature type="transmembrane region" description="Helical" evidence="6">
    <location>
        <begin position="276"/>
        <end position="305"/>
    </location>
</feature>
<dbReference type="InterPro" id="IPR024923">
    <property type="entry name" value="PG_synth_SpoVB"/>
</dbReference>
<sequence>MSKNNASFVKGTAILASAGLFAKILGAVYRIPLFEILGEEGIGYFQMAYPVYSSLIAISTAGIPIAISKLVSERVTQKDPKGAAQVLRVATTLLLVTGFIFSVALFLGAEYYANNILKTPKAVYSLKSISPAIFLAVLMSAFRGFFQGHQNMIPTALSQVVEQVVRVMTIFILAIVFVPMGVEYGAAGATFGAVMGMFGALCVMLYFLYKHRKSFAEAPSRNLVVKYRNRDVLRQIIVLALPISVASMVLPIIHLIDSLLIPRRLVEAGFTEPESAALYGVFTGAAMVLVNVPTLFTTAMAKSLVPSISEANSYKNSTLVKSRTGIAIRLTLLLGLPSAIGLFVLAEPLGLMLFNTADVAISLSIVCFSVIFLTLHQTTGAILQGAGKTYIPVTNLFIGAFLKIILNYTLTAIPEFNIRGPAIATVICYLVSSSLNLYMIYKVIGFKVTIKEYIYKPLITSGLMGAVVWGTYNILVSTEIFAFISNVHIRLQVTVETLSAVSIGVIAYGFLLLLFGAITQREIEEIPLIGKKVIPYLKKFNLLR</sequence>
<keyword evidence="2" id="KW-1003">Cell membrane</keyword>
<dbReference type="PANTHER" id="PTHR30250">
    <property type="entry name" value="PST FAMILY PREDICTED COLANIC ACID TRANSPORTER"/>
    <property type="match status" value="1"/>
</dbReference>
<protein>
    <submittedName>
        <fullName evidence="7">Polysaccharide biosynthesis protein</fullName>
    </submittedName>
</protein>
<feature type="transmembrane region" description="Helical" evidence="6">
    <location>
        <begin position="236"/>
        <end position="256"/>
    </location>
</feature>
<dbReference type="Pfam" id="PF01943">
    <property type="entry name" value="Polysacc_synt"/>
    <property type="match status" value="1"/>
</dbReference>
<evidence type="ECO:0000256" key="1">
    <source>
        <dbReference type="ARBA" id="ARBA00004651"/>
    </source>
</evidence>
<feature type="transmembrane region" description="Helical" evidence="6">
    <location>
        <begin position="188"/>
        <end position="209"/>
    </location>
</feature>
<feature type="transmembrane region" description="Helical" evidence="6">
    <location>
        <begin position="12"/>
        <end position="31"/>
    </location>
</feature>
<organism evidence="7">
    <name type="scientific">Proteinivorax tanatarense</name>
    <dbReference type="NCBI Taxonomy" id="1260629"/>
    <lineage>
        <taxon>Bacteria</taxon>
        <taxon>Bacillati</taxon>
        <taxon>Bacillota</taxon>
        <taxon>Clostridia</taxon>
        <taxon>Eubacteriales</taxon>
        <taxon>Proteinivoracaceae</taxon>
        <taxon>Proteinivorax</taxon>
    </lineage>
</organism>
<feature type="transmembrane region" description="Helical" evidence="6">
    <location>
        <begin position="422"/>
        <end position="441"/>
    </location>
</feature>
<feature type="transmembrane region" description="Helical" evidence="6">
    <location>
        <begin position="497"/>
        <end position="518"/>
    </location>
</feature>
<keyword evidence="4 6" id="KW-1133">Transmembrane helix</keyword>
<feature type="transmembrane region" description="Helical" evidence="6">
    <location>
        <begin position="163"/>
        <end position="182"/>
    </location>
</feature>
<feature type="transmembrane region" description="Helical" evidence="6">
    <location>
        <begin position="51"/>
        <end position="71"/>
    </location>
</feature>
<dbReference type="GO" id="GO:0005886">
    <property type="term" value="C:plasma membrane"/>
    <property type="evidence" value="ECO:0007669"/>
    <property type="project" value="UniProtKB-SubCell"/>
</dbReference>
<dbReference type="RefSeq" id="WP_350343741.1">
    <property type="nucleotide sequence ID" value="NZ_CP158367.1"/>
</dbReference>
<dbReference type="InterPro" id="IPR050833">
    <property type="entry name" value="Poly_Biosynth_Transport"/>
</dbReference>
<dbReference type="PIRSF" id="PIRSF038958">
    <property type="entry name" value="PG_synth_SpoVB"/>
    <property type="match status" value="1"/>
</dbReference>
<gene>
    <name evidence="7" type="ORF">PRVXT_000082</name>
</gene>
<evidence type="ECO:0000256" key="4">
    <source>
        <dbReference type="ARBA" id="ARBA00022989"/>
    </source>
</evidence>
<evidence type="ECO:0000256" key="5">
    <source>
        <dbReference type="ARBA" id="ARBA00023136"/>
    </source>
</evidence>
<dbReference type="CDD" id="cd13124">
    <property type="entry name" value="MATE_SpoVB_like"/>
    <property type="match status" value="1"/>
</dbReference>
<reference evidence="7" key="2">
    <citation type="submission" date="2024-06" db="EMBL/GenBank/DDBJ databases">
        <authorList>
            <person name="Petrova K.O."/>
            <person name="Toshchakov S.V."/>
            <person name="Boltjanskaja Y.V."/>
            <person name="Kevbrin V."/>
        </authorList>
    </citation>
    <scope>NUCLEOTIDE SEQUENCE</scope>
    <source>
        <strain evidence="7">Z-910T</strain>
    </source>
</reference>
<dbReference type="AlphaFoldDB" id="A0AAU7VLQ4"/>
<dbReference type="InterPro" id="IPR002797">
    <property type="entry name" value="Polysacc_synth"/>
</dbReference>
<feature type="transmembrane region" description="Helical" evidence="6">
    <location>
        <begin position="387"/>
        <end position="410"/>
    </location>
</feature>
<dbReference type="PANTHER" id="PTHR30250:SF21">
    <property type="entry name" value="LIPID II FLIPPASE MURJ"/>
    <property type="match status" value="1"/>
</dbReference>
<feature type="transmembrane region" description="Helical" evidence="6">
    <location>
        <begin position="462"/>
        <end position="485"/>
    </location>
</feature>
<evidence type="ECO:0000256" key="2">
    <source>
        <dbReference type="ARBA" id="ARBA00022475"/>
    </source>
</evidence>
<comment type="subcellular location">
    <subcellularLocation>
        <location evidence="1">Cell membrane</location>
        <topology evidence="1">Multi-pass membrane protein</topology>
    </subcellularLocation>
</comment>
<feature type="transmembrane region" description="Helical" evidence="6">
    <location>
        <begin position="124"/>
        <end position="142"/>
    </location>
</feature>
<accession>A0AAU7VLQ4</accession>
<proteinExistence type="predicted"/>
<keyword evidence="3 6" id="KW-0812">Transmembrane</keyword>
<evidence type="ECO:0000256" key="3">
    <source>
        <dbReference type="ARBA" id="ARBA00022692"/>
    </source>
</evidence>
<reference evidence="7" key="1">
    <citation type="journal article" date="2013" name="Extremophiles">
        <title>Proteinivorax tanatarense gen. nov., sp. nov., an anaerobic, haloalkaliphilic, proteolytic bacterium isolated from a decaying algal bloom, and proposal of Proteinivoraceae fam. nov.</title>
        <authorList>
            <person name="Kevbrin V."/>
            <person name="Boltyanskaya Y."/>
            <person name="Zhilina T."/>
            <person name="Kolganova T."/>
            <person name="Lavrentjeva E."/>
            <person name="Kuznetsov B."/>
        </authorList>
    </citation>
    <scope>NUCLEOTIDE SEQUENCE</scope>
    <source>
        <strain evidence="7">Z-910T</strain>
    </source>
</reference>
<evidence type="ECO:0000313" key="7">
    <source>
        <dbReference type="EMBL" id="XBX74994.1"/>
    </source>
</evidence>
<feature type="transmembrane region" description="Helical" evidence="6">
    <location>
        <begin position="92"/>
        <end position="112"/>
    </location>
</feature>
<dbReference type="EMBL" id="CP158367">
    <property type="protein sequence ID" value="XBX74994.1"/>
    <property type="molecule type" value="Genomic_DNA"/>
</dbReference>
<feature type="transmembrane region" description="Helical" evidence="6">
    <location>
        <begin position="352"/>
        <end position="375"/>
    </location>
</feature>
<feature type="transmembrane region" description="Helical" evidence="6">
    <location>
        <begin position="326"/>
        <end position="346"/>
    </location>
</feature>
<keyword evidence="5 6" id="KW-0472">Membrane</keyword>
<evidence type="ECO:0000256" key="6">
    <source>
        <dbReference type="SAM" id="Phobius"/>
    </source>
</evidence>
<name>A0AAU7VLQ4_9FIRM</name>